<protein>
    <recommendedName>
        <fullName evidence="5">Estradiol 17-beta-dehydrogenase 2</fullName>
    </recommendedName>
</protein>
<dbReference type="PRINTS" id="PR00080">
    <property type="entry name" value="SDRFAMILY"/>
</dbReference>
<dbReference type="AlphaFoldDB" id="A0A8J2S7G8"/>
<keyword evidence="1" id="KW-0560">Oxidoreductase</keyword>
<evidence type="ECO:0008006" key="5">
    <source>
        <dbReference type="Google" id="ProtNLM"/>
    </source>
</evidence>
<dbReference type="OrthoDB" id="5296at2759"/>
<dbReference type="Gene3D" id="3.40.50.720">
    <property type="entry name" value="NAD(P)-binding Rossmann-like Domain"/>
    <property type="match status" value="2"/>
</dbReference>
<dbReference type="PROSITE" id="PS00061">
    <property type="entry name" value="ADH_SHORT"/>
    <property type="match status" value="2"/>
</dbReference>
<comment type="caution">
    <text evidence="3">The sequence shown here is derived from an EMBL/GenBank/DDBJ whole genome shotgun (WGS) entry which is preliminary data.</text>
</comment>
<dbReference type="GO" id="GO:0016491">
    <property type="term" value="F:oxidoreductase activity"/>
    <property type="evidence" value="ECO:0007669"/>
    <property type="project" value="UniProtKB-KW"/>
</dbReference>
<evidence type="ECO:0000313" key="3">
    <source>
        <dbReference type="EMBL" id="CAH0110948.1"/>
    </source>
</evidence>
<dbReference type="PANTHER" id="PTHR43313">
    <property type="entry name" value="SHORT-CHAIN DEHYDROGENASE/REDUCTASE FAMILY 9C"/>
    <property type="match status" value="1"/>
</dbReference>
<dbReference type="GO" id="GO:0008202">
    <property type="term" value="P:steroid metabolic process"/>
    <property type="evidence" value="ECO:0007669"/>
    <property type="project" value="TreeGrafter"/>
</dbReference>
<feature type="region of interest" description="Disordered" evidence="2">
    <location>
        <begin position="701"/>
        <end position="746"/>
    </location>
</feature>
<proteinExistence type="predicted"/>
<evidence type="ECO:0000313" key="4">
    <source>
        <dbReference type="Proteomes" id="UP000789390"/>
    </source>
</evidence>
<evidence type="ECO:0000256" key="1">
    <source>
        <dbReference type="ARBA" id="ARBA00023002"/>
    </source>
</evidence>
<accession>A0A8J2S7G8</accession>
<name>A0A8J2S7G8_9CRUS</name>
<reference evidence="3" key="1">
    <citation type="submission" date="2021-11" db="EMBL/GenBank/DDBJ databases">
        <authorList>
            <person name="Schell T."/>
        </authorList>
    </citation>
    <scope>NUCLEOTIDE SEQUENCE</scope>
    <source>
        <strain evidence="3">M5</strain>
    </source>
</reference>
<sequence length="746" mass="82484">MADLFLLQILSKRRNIVMSLIGASFCAALYEWIDMKILGTLGIVYIAFHLSDLTTKLIYNCLPRQLIDNTNDKAVVITGCDSGFGNALAIKLDGIGFKVYAGCLDVHGVGPQELKAKCSNRLNLIPLDITKSDQVSAATHLVASTLEDRKLWAVVNNAGVSCSSEIEWCPINIFENMLNVNALGPVRVTKAFLPLLRESQGRIVFVTSLLGRVTVPGFTPYSMSKFAGVAFVDGLRREMQKWGISVHSIEPSSYSTNSSAVDPMYKSLKNYWDQCPDDVQSSYGKEYFEQFKESLGAHMKGAKPASKITEVVDDMLDAVAGAEPLLRYIPALDNQFISRVLSSMSTEMQDVVLNQYEWIDMKILGTLGILYIAFHLSDLTTKFIYNSLPRQLIDNTNDKAVVITGCDSGFGNALAIKLDGIGFKVYAGCLDVRGVGPQDLKAKCSNRLNLIPLDVTKSDQVSAATHLVVSTLDDRKLWAVVNNAGVACSSEIEWCPINIFENMLEVNTLGTVRVTKAFLPLLRESQGRVVCVASMAGRVTVPGFTPYSMSKFAVVAFADGLRREMQKWGISVHCIEPSLYSTNISVVEPLYKSLKNYWDQCPDDVQSSYGKEYLEHFKESLSAHMKRAKPAGKINEVVDDMLDAVAGAEPLLRYVPAMDVQFRSRVLISMPTEMQDHILSQFSPKILPAAVVAKRSILPPLKSPYSGQKRPPLQRHMSMPVREKNLPETLQEQEENAESTSAFQFS</sequence>
<dbReference type="Proteomes" id="UP000789390">
    <property type="component" value="Unassembled WGS sequence"/>
</dbReference>
<dbReference type="PANTHER" id="PTHR43313:SF36">
    <property type="entry name" value="D-BETA-HYDROXYBUTYRATE DEHYDROGENASE, MITOCHONDRIAL"/>
    <property type="match status" value="1"/>
</dbReference>
<dbReference type="PRINTS" id="PR00081">
    <property type="entry name" value="GDHRDH"/>
</dbReference>
<keyword evidence="4" id="KW-1185">Reference proteome</keyword>
<dbReference type="Pfam" id="PF00106">
    <property type="entry name" value="adh_short"/>
    <property type="match status" value="2"/>
</dbReference>
<organism evidence="3 4">
    <name type="scientific">Daphnia galeata</name>
    <dbReference type="NCBI Taxonomy" id="27404"/>
    <lineage>
        <taxon>Eukaryota</taxon>
        <taxon>Metazoa</taxon>
        <taxon>Ecdysozoa</taxon>
        <taxon>Arthropoda</taxon>
        <taxon>Crustacea</taxon>
        <taxon>Branchiopoda</taxon>
        <taxon>Diplostraca</taxon>
        <taxon>Cladocera</taxon>
        <taxon>Anomopoda</taxon>
        <taxon>Daphniidae</taxon>
        <taxon>Daphnia</taxon>
    </lineage>
</organism>
<gene>
    <name evidence="3" type="ORF">DGAL_LOCUS14556</name>
</gene>
<dbReference type="InterPro" id="IPR020904">
    <property type="entry name" value="Sc_DH/Rdtase_CS"/>
</dbReference>
<dbReference type="InterPro" id="IPR036291">
    <property type="entry name" value="NAD(P)-bd_dom_sf"/>
</dbReference>
<dbReference type="InterPro" id="IPR002347">
    <property type="entry name" value="SDR_fam"/>
</dbReference>
<evidence type="ECO:0000256" key="2">
    <source>
        <dbReference type="SAM" id="MobiDB-lite"/>
    </source>
</evidence>
<dbReference type="SUPFAM" id="SSF51735">
    <property type="entry name" value="NAD(P)-binding Rossmann-fold domains"/>
    <property type="match status" value="2"/>
</dbReference>
<dbReference type="EMBL" id="CAKKLH010000308">
    <property type="protein sequence ID" value="CAH0110948.1"/>
    <property type="molecule type" value="Genomic_DNA"/>
</dbReference>